<gene>
    <name evidence="2" type="ORF">HNR71_005213</name>
    <name evidence="3" type="ORF">HPO96_10070</name>
</gene>
<keyword evidence="4" id="KW-1185">Reference proteome</keyword>
<dbReference type="RefSeq" id="WP_171673081.1">
    <property type="nucleotide sequence ID" value="NZ_BAAAGT010000002.1"/>
</dbReference>
<evidence type="ECO:0000256" key="1">
    <source>
        <dbReference type="SAM" id="Phobius"/>
    </source>
</evidence>
<keyword evidence="1" id="KW-0812">Transmembrane</keyword>
<dbReference type="Proteomes" id="UP000553957">
    <property type="component" value="Unassembled WGS sequence"/>
</dbReference>
<protein>
    <submittedName>
        <fullName evidence="3">Uncharacterized protein</fullName>
    </submittedName>
</protein>
<reference evidence="2 5" key="2">
    <citation type="submission" date="2020-08" db="EMBL/GenBank/DDBJ databases">
        <title>Sequencing the genomes of 1000 actinobacteria strains.</title>
        <authorList>
            <person name="Klenk H.-P."/>
        </authorList>
    </citation>
    <scope>NUCLEOTIDE SEQUENCE [LARGE SCALE GENOMIC DNA]</scope>
    <source>
        <strain evidence="2 5">DSM 15626</strain>
    </source>
</reference>
<dbReference type="EMBL" id="JABJRC010000002">
    <property type="protein sequence ID" value="NOL40590.1"/>
    <property type="molecule type" value="Genomic_DNA"/>
</dbReference>
<accession>A0A7Y4KXQ2</accession>
<dbReference type="AlphaFoldDB" id="A0A7Y4KXQ2"/>
<evidence type="ECO:0000313" key="2">
    <source>
        <dbReference type="EMBL" id="MBB6569576.1"/>
    </source>
</evidence>
<reference evidence="3 4" key="1">
    <citation type="submission" date="2020-05" db="EMBL/GenBank/DDBJ databases">
        <title>Genome sequence of Kribbella sandramycini ATCC 39419.</title>
        <authorList>
            <person name="Maclea K.S."/>
            <person name="Fair J.L."/>
        </authorList>
    </citation>
    <scope>NUCLEOTIDE SEQUENCE [LARGE SCALE GENOMIC DNA]</scope>
    <source>
        <strain evidence="3 4">ATCC 39419</strain>
    </source>
</reference>
<comment type="caution">
    <text evidence="3">The sequence shown here is derived from an EMBL/GenBank/DDBJ whole genome shotgun (WGS) entry which is preliminary data.</text>
</comment>
<dbReference type="Proteomes" id="UP000534306">
    <property type="component" value="Unassembled WGS sequence"/>
</dbReference>
<dbReference type="EMBL" id="JACHKF010000001">
    <property type="protein sequence ID" value="MBB6569576.1"/>
    <property type="molecule type" value="Genomic_DNA"/>
</dbReference>
<proteinExistence type="predicted"/>
<evidence type="ECO:0000313" key="4">
    <source>
        <dbReference type="Proteomes" id="UP000534306"/>
    </source>
</evidence>
<name>A0A7Y4KXQ2_9ACTN</name>
<keyword evidence="1" id="KW-1133">Transmembrane helix</keyword>
<evidence type="ECO:0000313" key="3">
    <source>
        <dbReference type="EMBL" id="NOL40590.1"/>
    </source>
</evidence>
<keyword evidence="1" id="KW-0472">Membrane</keyword>
<organism evidence="3 4">
    <name type="scientific">Kribbella sandramycini</name>
    <dbReference type="NCBI Taxonomy" id="60450"/>
    <lineage>
        <taxon>Bacteria</taxon>
        <taxon>Bacillati</taxon>
        <taxon>Actinomycetota</taxon>
        <taxon>Actinomycetes</taxon>
        <taxon>Propionibacteriales</taxon>
        <taxon>Kribbellaceae</taxon>
        <taxon>Kribbella</taxon>
    </lineage>
</organism>
<evidence type="ECO:0000313" key="5">
    <source>
        <dbReference type="Proteomes" id="UP000553957"/>
    </source>
</evidence>
<sequence length="366" mass="39352">MTDLLKDTLTSQAQATTPPELDLDTIMATGSRRVRRRRVTAALGTTLAVAAVLGTTLTVVRSQQAEPPVLGPSTGERPPTYAANGVIHSGDKTVNTGRRDLDQLAQNNFGFFYTVKDSDEVHFHDGTEDSRISASKADGAKLRAAGDYLVSTAQTNGSFNTTIENLRTEKEILNTDKVANDPDAASRKVDYLFALDREYAYLKENGGVVRQPLTGKKEVTAEFRKAPTIPLAAGANRLVFIGPDQQIFVAGDLAKPEREQALQKYSGTPDQIDIGISDNGSYVMVAPKGQRPALYDVNGAKYPITSPQPLVFGQWLSDDTFAAVTAASAGRPVDLFRCVVTSGKATCQVTKKAIATSNAQVVFPNR</sequence>
<feature type="transmembrane region" description="Helical" evidence="1">
    <location>
        <begin position="39"/>
        <end position="60"/>
    </location>
</feature>